<keyword evidence="3" id="KW-1185">Reference proteome</keyword>
<accession>A0A368N3G6</accession>
<evidence type="ECO:0000256" key="1">
    <source>
        <dbReference type="SAM" id="Phobius"/>
    </source>
</evidence>
<dbReference type="EMBL" id="QPID01000013">
    <property type="protein sequence ID" value="RCU44603.1"/>
    <property type="molecule type" value="Genomic_DNA"/>
</dbReference>
<reference evidence="2 3" key="1">
    <citation type="submission" date="2018-07" db="EMBL/GenBank/DDBJ databases">
        <title>Corallincola holothuriorum sp. nov., a new facultative anaerobe isolated from sea cucumber Apostichopus japonicus.</title>
        <authorList>
            <person name="Xia H."/>
        </authorList>
    </citation>
    <scope>NUCLEOTIDE SEQUENCE [LARGE SCALE GENOMIC DNA]</scope>
    <source>
        <strain evidence="2 3">C4</strain>
    </source>
</reference>
<feature type="transmembrane region" description="Helical" evidence="1">
    <location>
        <begin position="7"/>
        <end position="25"/>
    </location>
</feature>
<sequence>MMKRPVYELLPYLYLSAGFIGIASFELGWGQVFAILLFLGGADIWILRSNYRRKDNGKNQRRVHDRIRPFWLYEALPFLIVCISGVVLAATRDSALSWLLVAPVGYAFWRVEQRVEYRQHGWMQLTDSHSTK</sequence>
<evidence type="ECO:0000313" key="2">
    <source>
        <dbReference type="EMBL" id="RCU44603.1"/>
    </source>
</evidence>
<keyword evidence="1" id="KW-0812">Transmembrane</keyword>
<dbReference type="Proteomes" id="UP000252558">
    <property type="component" value="Unassembled WGS sequence"/>
</dbReference>
<dbReference type="OrthoDB" id="6227426at2"/>
<feature type="transmembrane region" description="Helical" evidence="1">
    <location>
        <begin position="31"/>
        <end position="49"/>
    </location>
</feature>
<keyword evidence="1" id="KW-0472">Membrane</keyword>
<keyword evidence="1" id="KW-1133">Transmembrane helix</keyword>
<protein>
    <submittedName>
        <fullName evidence="2">Uncharacterized protein</fullName>
    </submittedName>
</protein>
<comment type="caution">
    <text evidence="2">The sequence shown here is derived from an EMBL/GenBank/DDBJ whole genome shotgun (WGS) entry which is preliminary data.</text>
</comment>
<dbReference type="AlphaFoldDB" id="A0A368N3G6"/>
<name>A0A368N3G6_9GAMM</name>
<dbReference type="RefSeq" id="WP_114339793.1">
    <property type="nucleotide sequence ID" value="NZ_QPID01000013.1"/>
</dbReference>
<organism evidence="2 3">
    <name type="scientific">Corallincola holothuriorum</name>
    <dbReference type="NCBI Taxonomy" id="2282215"/>
    <lineage>
        <taxon>Bacteria</taxon>
        <taxon>Pseudomonadati</taxon>
        <taxon>Pseudomonadota</taxon>
        <taxon>Gammaproteobacteria</taxon>
        <taxon>Alteromonadales</taxon>
        <taxon>Psychromonadaceae</taxon>
        <taxon>Corallincola</taxon>
    </lineage>
</organism>
<gene>
    <name evidence="2" type="ORF">DU002_17750</name>
</gene>
<evidence type="ECO:0000313" key="3">
    <source>
        <dbReference type="Proteomes" id="UP000252558"/>
    </source>
</evidence>
<proteinExistence type="predicted"/>
<feature type="transmembrane region" description="Helical" evidence="1">
    <location>
        <begin position="70"/>
        <end position="89"/>
    </location>
</feature>